<dbReference type="Pfam" id="PF00639">
    <property type="entry name" value="Rotamase"/>
    <property type="match status" value="1"/>
</dbReference>
<dbReference type="PANTHER" id="PTHR47245:SF2">
    <property type="entry name" value="PEPTIDYL-PROLYL CIS-TRANS ISOMERASE HP_0175-RELATED"/>
    <property type="match status" value="1"/>
</dbReference>
<protein>
    <submittedName>
        <fullName evidence="4">Peptidylprolyl isomerase</fullName>
    </submittedName>
</protein>
<dbReference type="RefSeq" id="WP_119866409.1">
    <property type="nucleotide sequence ID" value="NZ_CP016786.1"/>
</dbReference>
<name>A0A343JFH7_9CLOT</name>
<feature type="coiled-coil region" evidence="2">
    <location>
        <begin position="198"/>
        <end position="230"/>
    </location>
</feature>
<dbReference type="GO" id="GO:0003755">
    <property type="term" value="F:peptidyl-prolyl cis-trans isomerase activity"/>
    <property type="evidence" value="ECO:0007669"/>
    <property type="project" value="UniProtKB-KW"/>
</dbReference>
<sequence>MQDKILANVAGRQIKEADLQNMINRYPADKRAYFQTEDAKRQLLEQMISFELINKFGKELKIDATEEYKENVRQAEYDILTQLTLNKILLDVTVTEEDALNYYNQNKNQFVKQPTVSAKHILVDTEELAKSIKSEIENNEITFEDAAAKYSSCPSKEQGGDLGSFGKGMMVKEFEDAAFNSELNVVTDPVKTQFGYHLIKVEERNEAEEMKFEEVKNQIVNNLLQQMQERKYLDTILELEKKYGVTRA</sequence>
<dbReference type="PROSITE" id="PS01096">
    <property type="entry name" value="PPIC_PPIASE_1"/>
    <property type="match status" value="1"/>
</dbReference>
<evidence type="ECO:0000259" key="3">
    <source>
        <dbReference type="PROSITE" id="PS50198"/>
    </source>
</evidence>
<dbReference type="InterPro" id="IPR023058">
    <property type="entry name" value="PPIase_PpiC_CS"/>
</dbReference>
<dbReference type="PROSITE" id="PS50198">
    <property type="entry name" value="PPIC_PPIASE_2"/>
    <property type="match status" value="1"/>
</dbReference>
<reference evidence="4 5" key="1">
    <citation type="submission" date="2016-08" db="EMBL/GenBank/DDBJ databases">
        <title>Complete Genome Sequence Of The Indigo Reducing Clostridium isatidis DSM15098.</title>
        <authorList>
            <person name="Little G.T."/>
            <person name="Minton N.P."/>
        </authorList>
    </citation>
    <scope>NUCLEOTIDE SEQUENCE [LARGE SCALE GENOMIC DNA]</scope>
    <source>
        <strain evidence="4 5">DSM 15098</strain>
    </source>
</reference>
<dbReference type="AlphaFoldDB" id="A0A343JFH7"/>
<organism evidence="4 5">
    <name type="scientific">Clostridium isatidis</name>
    <dbReference type="NCBI Taxonomy" id="182773"/>
    <lineage>
        <taxon>Bacteria</taxon>
        <taxon>Bacillati</taxon>
        <taxon>Bacillota</taxon>
        <taxon>Clostridia</taxon>
        <taxon>Eubacteriales</taxon>
        <taxon>Clostridiaceae</taxon>
        <taxon>Clostridium</taxon>
    </lineage>
</organism>
<keyword evidence="5" id="KW-1185">Reference proteome</keyword>
<dbReference type="KEGG" id="cia:BEN51_12720"/>
<dbReference type="PANTHER" id="PTHR47245">
    <property type="entry name" value="PEPTIDYLPROLYL ISOMERASE"/>
    <property type="match status" value="1"/>
</dbReference>
<proteinExistence type="predicted"/>
<dbReference type="Gene3D" id="3.10.50.40">
    <property type="match status" value="1"/>
</dbReference>
<gene>
    <name evidence="4" type="ORF">BEN51_12720</name>
</gene>
<dbReference type="InterPro" id="IPR000297">
    <property type="entry name" value="PPIase_PpiC"/>
</dbReference>
<keyword evidence="1 4" id="KW-0413">Isomerase</keyword>
<dbReference type="SUPFAM" id="SSF54534">
    <property type="entry name" value="FKBP-like"/>
    <property type="match status" value="1"/>
</dbReference>
<dbReference type="InterPro" id="IPR027304">
    <property type="entry name" value="Trigger_fact/SurA_dom_sf"/>
</dbReference>
<dbReference type="Proteomes" id="UP000264883">
    <property type="component" value="Chromosome"/>
</dbReference>
<dbReference type="Gene3D" id="1.10.8.1040">
    <property type="match status" value="1"/>
</dbReference>
<dbReference type="InterPro" id="IPR050245">
    <property type="entry name" value="PrsA_foldase"/>
</dbReference>
<evidence type="ECO:0000256" key="1">
    <source>
        <dbReference type="PROSITE-ProRule" id="PRU00278"/>
    </source>
</evidence>
<evidence type="ECO:0000313" key="5">
    <source>
        <dbReference type="Proteomes" id="UP000264883"/>
    </source>
</evidence>
<evidence type="ECO:0000313" key="4">
    <source>
        <dbReference type="EMBL" id="ASW44285.1"/>
    </source>
</evidence>
<dbReference type="SUPFAM" id="SSF109998">
    <property type="entry name" value="Triger factor/SurA peptide-binding domain-like"/>
    <property type="match status" value="1"/>
</dbReference>
<dbReference type="InterPro" id="IPR046357">
    <property type="entry name" value="PPIase_dom_sf"/>
</dbReference>
<keyword evidence="2" id="KW-0175">Coiled coil</keyword>
<evidence type="ECO:0000256" key="2">
    <source>
        <dbReference type="SAM" id="Coils"/>
    </source>
</evidence>
<dbReference type="OrthoDB" id="14196at2"/>
<feature type="domain" description="PpiC" evidence="3">
    <location>
        <begin position="113"/>
        <end position="203"/>
    </location>
</feature>
<dbReference type="EMBL" id="CP016786">
    <property type="protein sequence ID" value="ASW44285.1"/>
    <property type="molecule type" value="Genomic_DNA"/>
</dbReference>
<accession>A0A343JFH7</accession>
<keyword evidence="1" id="KW-0697">Rotamase</keyword>